<proteinExistence type="predicted"/>
<keyword evidence="1" id="KW-0175">Coiled coil</keyword>
<name>A0A0K0F611_STRVS</name>
<sequence length="144" mass="17441">MEKDHIIPKFLKNFVEDEVRIREKLDKLLKETVEKYEKTYDKIKVLNEIKLKNNNIDEKLLLLKDALEIVKAESIKNYQNPYEAEKIVEQRIRKKESILKNKRLKLEELIRKRKELEEALCEKDKRNNSGKMEILYINNFHNKS</sequence>
<reference evidence="2" key="1">
    <citation type="submission" date="2014-07" db="EMBL/GenBank/DDBJ databases">
        <authorList>
            <person name="Martin A.A"/>
            <person name="De Silva N."/>
        </authorList>
    </citation>
    <scope>NUCLEOTIDE SEQUENCE</scope>
</reference>
<dbReference type="AlphaFoldDB" id="A0A0K0F611"/>
<feature type="coiled-coil region" evidence="1">
    <location>
        <begin position="92"/>
        <end position="119"/>
    </location>
</feature>
<evidence type="ECO:0000313" key="3">
    <source>
        <dbReference type="WBParaSite" id="SVE_0425400.1"/>
    </source>
</evidence>
<dbReference type="Proteomes" id="UP000035680">
    <property type="component" value="Unassembled WGS sequence"/>
</dbReference>
<keyword evidence="2" id="KW-1185">Reference proteome</keyword>
<organism evidence="2 3">
    <name type="scientific">Strongyloides venezuelensis</name>
    <name type="common">Threadworm</name>
    <dbReference type="NCBI Taxonomy" id="75913"/>
    <lineage>
        <taxon>Eukaryota</taxon>
        <taxon>Metazoa</taxon>
        <taxon>Ecdysozoa</taxon>
        <taxon>Nematoda</taxon>
        <taxon>Chromadorea</taxon>
        <taxon>Rhabditida</taxon>
        <taxon>Tylenchina</taxon>
        <taxon>Panagrolaimomorpha</taxon>
        <taxon>Strongyloidoidea</taxon>
        <taxon>Strongyloididae</taxon>
        <taxon>Strongyloides</taxon>
    </lineage>
</organism>
<evidence type="ECO:0000313" key="2">
    <source>
        <dbReference type="Proteomes" id="UP000035680"/>
    </source>
</evidence>
<evidence type="ECO:0000256" key="1">
    <source>
        <dbReference type="SAM" id="Coils"/>
    </source>
</evidence>
<protein>
    <submittedName>
        <fullName evidence="3">Flagellar FliJ protein</fullName>
    </submittedName>
</protein>
<accession>A0A0K0F611</accession>
<reference evidence="3" key="2">
    <citation type="submission" date="2015-08" db="UniProtKB">
        <authorList>
            <consortium name="WormBaseParasite"/>
        </authorList>
    </citation>
    <scope>IDENTIFICATION</scope>
</reference>
<dbReference type="WBParaSite" id="SVE_0425400.1">
    <property type="protein sequence ID" value="SVE_0425400.1"/>
    <property type="gene ID" value="SVE_0425400"/>
</dbReference>